<dbReference type="GO" id="GO:0000166">
    <property type="term" value="F:nucleotide binding"/>
    <property type="evidence" value="ECO:0007669"/>
    <property type="project" value="UniProtKB-KW"/>
</dbReference>
<dbReference type="EC" id="3.6.1.73" evidence="9"/>
<reference evidence="13" key="1">
    <citation type="journal article" date="2020" name="mSystems">
        <title>Genome- and Community-Level Interaction Insights into Carbon Utilization and Element Cycling Functions of Hydrothermarchaeota in Hydrothermal Sediment.</title>
        <authorList>
            <person name="Zhou Z."/>
            <person name="Liu Y."/>
            <person name="Xu W."/>
            <person name="Pan J."/>
            <person name="Luo Z.H."/>
            <person name="Li M."/>
        </authorList>
    </citation>
    <scope>NUCLEOTIDE SEQUENCE [LARGE SCALE GENOMIC DNA]</scope>
    <source>
        <strain evidence="13">SpSt-192</strain>
    </source>
</reference>
<accession>A0A7C2W8Q2</accession>
<keyword evidence="8" id="KW-0464">Manganese</keyword>
<dbReference type="GO" id="GO:0009117">
    <property type="term" value="P:nucleotide metabolic process"/>
    <property type="evidence" value="ECO:0007669"/>
    <property type="project" value="UniProtKB-KW"/>
</dbReference>
<name>A0A7C2W8Q2_9BACT</name>
<keyword evidence="5" id="KW-0378">Hydrolase</keyword>
<dbReference type="InterPro" id="IPR026533">
    <property type="entry name" value="NTPase/PRRC1"/>
</dbReference>
<dbReference type="AlphaFoldDB" id="A0A7C2W8Q2"/>
<evidence type="ECO:0000256" key="6">
    <source>
        <dbReference type="ARBA" id="ARBA00022842"/>
    </source>
</evidence>
<evidence type="ECO:0000256" key="8">
    <source>
        <dbReference type="ARBA" id="ARBA00023211"/>
    </source>
</evidence>
<evidence type="ECO:0000256" key="3">
    <source>
        <dbReference type="ARBA" id="ARBA00022723"/>
    </source>
</evidence>
<dbReference type="PANTHER" id="PTHR34699:SF2">
    <property type="entry name" value="NON-CANONICAL PURINE NTP PHOSPHATASE_PRRC1 DOMAIN-CONTAINING PROTEIN"/>
    <property type="match status" value="1"/>
</dbReference>
<evidence type="ECO:0000256" key="9">
    <source>
        <dbReference type="ARBA" id="ARBA00038901"/>
    </source>
</evidence>
<keyword evidence="6" id="KW-0460">Magnesium</keyword>
<dbReference type="Pfam" id="PF01931">
    <property type="entry name" value="NTPase_I-T"/>
    <property type="match status" value="1"/>
</dbReference>
<protein>
    <recommendedName>
        <fullName evidence="9">inosine/xanthosine triphosphatase</fullName>
        <ecNumber evidence="9">3.6.1.73</ecNumber>
    </recommendedName>
</protein>
<comment type="caution">
    <text evidence="13">The sequence shown here is derived from an EMBL/GenBank/DDBJ whole genome shotgun (WGS) entry which is preliminary data.</text>
</comment>
<dbReference type="GO" id="GO:0006772">
    <property type="term" value="P:thiamine metabolic process"/>
    <property type="evidence" value="ECO:0007669"/>
    <property type="project" value="TreeGrafter"/>
</dbReference>
<feature type="domain" description="Non-canonical purine NTP phosphatase/PRRC1" evidence="12">
    <location>
        <begin position="10"/>
        <end position="170"/>
    </location>
</feature>
<organism evidence="13">
    <name type="scientific">Thermorudis sp</name>
    <dbReference type="NCBI Taxonomy" id="1969470"/>
    <lineage>
        <taxon>Bacteria</taxon>
        <taxon>Pseudomonadati</taxon>
        <taxon>Thermomicrobiota</taxon>
        <taxon>Thermomicrobia</taxon>
        <taxon>Thermomicrobia incertae sedis</taxon>
        <taxon>Thermorudis</taxon>
    </lineage>
</organism>
<keyword evidence="7" id="KW-0546">Nucleotide metabolism</keyword>
<evidence type="ECO:0000259" key="12">
    <source>
        <dbReference type="Pfam" id="PF01931"/>
    </source>
</evidence>
<evidence type="ECO:0000256" key="11">
    <source>
        <dbReference type="ARBA" id="ARBA00048781"/>
    </source>
</evidence>
<evidence type="ECO:0000256" key="10">
    <source>
        <dbReference type="ARBA" id="ARBA00048174"/>
    </source>
</evidence>
<dbReference type="InterPro" id="IPR029001">
    <property type="entry name" value="ITPase-like_fam"/>
</dbReference>
<gene>
    <name evidence="13" type="ORF">ENP13_06455</name>
</gene>
<comment type="cofactor">
    <cofactor evidence="2">
        <name>Mg(2+)</name>
        <dbReference type="ChEBI" id="CHEBI:18420"/>
    </cofactor>
</comment>
<evidence type="ECO:0000256" key="2">
    <source>
        <dbReference type="ARBA" id="ARBA00001946"/>
    </source>
</evidence>
<dbReference type="EMBL" id="DSID01000485">
    <property type="protein sequence ID" value="HEX70869.1"/>
    <property type="molecule type" value="Genomic_DNA"/>
</dbReference>
<dbReference type="GO" id="GO:0103023">
    <property type="term" value="F:ITPase activity"/>
    <property type="evidence" value="ECO:0007669"/>
    <property type="project" value="UniProtKB-EC"/>
</dbReference>
<comment type="catalytic activity">
    <reaction evidence="11">
        <text>XTP + H2O = XDP + phosphate + H(+)</text>
        <dbReference type="Rhea" id="RHEA:28406"/>
        <dbReference type="ChEBI" id="CHEBI:15377"/>
        <dbReference type="ChEBI" id="CHEBI:15378"/>
        <dbReference type="ChEBI" id="CHEBI:43474"/>
        <dbReference type="ChEBI" id="CHEBI:59884"/>
        <dbReference type="ChEBI" id="CHEBI:61314"/>
        <dbReference type="EC" id="3.6.1.73"/>
    </reaction>
</comment>
<comment type="catalytic activity">
    <reaction evidence="10">
        <text>ITP + H2O = IDP + phosphate + H(+)</text>
        <dbReference type="Rhea" id="RHEA:28330"/>
        <dbReference type="ChEBI" id="CHEBI:15377"/>
        <dbReference type="ChEBI" id="CHEBI:15378"/>
        <dbReference type="ChEBI" id="CHEBI:43474"/>
        <dbReference type="ChEBI" id="CHEBI:58280"/>
        <dbReference type="ChEBI" id="CHEBI:61402"/>
        <dbReference type="EC" id="3.6.1.73"/>
    </reaction>
</comment>
<dbReference type="InterPro" id="IPR050299">
    <property type="entry name" value="YjjX_NTPase"/>
</dbReference>
<sequence>MGAPVRLALGSMSPVKRAAVERIAPQLFSEWQLETLEVPSGVPRQPWGDEETARGAWERARQARELTGADYGIGIESGLVEGPLDRVYAVSWAVIVRDDGRYGIGGAERFPLPEVAVARLRAGEELGRLLEMLAGNEETRPELGAVGAITCGRRNRVDLLAVAVLHAFTDLLRKG</sequence>
<evidence type="ECO:0000313" key="13">
    <source>
        <dbReference type="EMBL" id="HEX70869.1"/>
    </source>
</evidence>
<dbReference type="PANTHER" id="PTHR34699">
    <property type="match status" value="1"/>
</dbReference>
<evidence type="ECO:0000256" key="7">
    <source>
        <dbReference type="ARBA" id="ARBA00023080"/>
    </source>
</evidence>
<evidence type="ECO:0000256" key="4">
    <source>
        <dbReference type="ARBA" id="ARBA00022741"/>
    </source>
</evidence>
<proteinExistence type="predicted"/>
<evidence type="ECO:0000256" key="1">
    <source>
        <dbReference type="ARBA" id="ARBA00001936"/>
    </source>
</evidence>
<dbReference type="GO" id="GO:0046872">
    <property type="term" value="F:metal ion binding"/>
    <property type="evidence" value="ECO:0007669"/>
    <property type="project" value="UniProtKB-KW"/>
</dbReference>
<keyword evidence="3" id="KW-0479">Metal-binding</keyword>
<comment type="cofactor">
    <cofactor evidence="1">
        <name>Mn(2+)</name>
        <dbReference type="ChEBI" id="CHEBI:29035"/>
    </cofactor>
</comment>
<dbReference type="SUPFAM" id="SSF52972">
    <property type="entry name" value="ITPase-like"/>
    <property type="match status" value="1"/>
</dbReference>
<dbReference type="Gene3D" id="3.90.950.10">
    <property type="match status" value="1"/>
</dbReference>
<evidence type="ECO:0000256" key="5">
    <source>
        <dbReference type="ARBA" id="ARBA00022801"/>
    </source>
</evidence>
<keyword evidence="4" id="KW-0547">Nucleotide-binding</keyword>